<dbReference type="Proteomes" id="UP000585749">
    <property type="component" value="Unassembled WGS sequence"/>
</dbReference>
<evidence type="ECO:0000256" key="1">
    <source>
        <dbReference type="ARBA" id="ARBA00004141"/>
    </source>
</evidence>
<reference evidence="12 13" key="1">
    <citation type="submission" date="2016-08" db="EMBL/GenBank/DDBJ databases">
        <authorList>
            <person name="Varghese N."/>
            <person name="Submissions Spin"/>
        </authorList>
    </citation>
    <scope>NUCLEOTIDE SEQUENCE [LARGE SCALE GENOMIC DNA]</scope>
    <source>
        <strain evidence="12 13">R-53116</strain>
    </source>
</reference>
<evidence type="ECO:0000256" key="5">
    <source>
        <dbReference type="ARBA" id="ARBA00022989"/>
    </source>
</evidence>
<evidence type="ECO:0000256" key="4">
    <source>
        <dbReference type="ARBA" id="ARBA00022692"/>
    </source>
</evidence>
<dbReference type="EMBL" id="JAAXPM010000008">
    <property type="protein sequence ID" value="NKY67210.1"/>
    <property type="molecule type" value="Genomic_DNA"/>
</dbReference>
<dbReference type="Pfam" id="PF04069">
    <property type="entry name" value="OpuAC"/>
    <property type="match status" value="1"/>
</dbReference>
<comment type="subcellular location">
    <subcellularLocation>
        <location evidence="9">Cell membrane</location>
        <topology evidence="9">Multi-pass membrane protein</topology>
    </subcellularLocation>
    <subcellularLocation>
        <location evidence="1">Membrane</location>
        <topology evidence="1">Multi-pass membrane protein</topology>
    </subcellularLocation>
</comment>
<dbReference type="SUPFAM" id="SSF53850">
    <property type="entry name" value="Periplasmic binding protein-like II"/>
    <property type="match status" value="1"/>
</dbReference>
<feature type="transmembrane region" description="Helical" evidence="9">
    <location>
        <begin position="258"/>
        <end position="275"/>
    </location>
</feature>
<dbReference type="InterPro" id="IPR007210">
    <property type="entry name" value="ABC_Gly_betaine_transp_sub-bd"/>
</dbReference>
<evidence type="ECO:0000313" key="12">
    <source>
        <dbReference type="EMBL" id="SCC00881.1"/>
    </source>
</evidence>
<dbReference type="FunFam" id="1.10.3720.10:FF:000001">
    <property type="entry name" value="Glycine betaine ABC transporter, permease"/>
    <property type="match status" value="1"/>
</dbReference>
<dbReference type="EMBL" id="FMAW01000010">
    <property type="protein sequence ID" value="SCC00881.1"/>
    <property type="molecule type" value="Genomic_DNA"/>
</dbReference>
<feature type="transmembrane region" description="Helical" evidence="9">
    <location>
        <begin position="295"/>
        <end position="315"/>
    </location>
</feature>
<dbReference type="CDD" id="cd06261">
    <property type="entry name" value="TM_PBP2"/>
    <property type="match status" value="1"/>
</dbReference>
<keyword evidence="3" id="KW-1003">Cell membrane</keyword>
<evidence type="ECO:0000256" key="3">
    <source>
        <dbReference type="ARBA" id="ARBA00022475"/>
    </source>
</evidence>
<feature type="transmembrane region" description="Helical" evidence="9">
    <location>
        <begin position="143"/>
        <end position="170"/>
    </location>
</feature>
<keyword evidence="2 9" id="KW-0813">Transport</keyword>
<evidence type="ECO:0000256" key="8">
    <source>
        <dbReference type="ARBA" id="ARBA00035652"/>
    </source>
</evidence>
<dbReference type="InterPro" id="IPR035906">
    <property type="entry name" value="MetI-like_sf"/>
</dbReference>
<comment type="similarity">
    <text evidence="7">In the C-terminal section; belongs to the OsmX family.</text>
</comment>
<keyword evidence="13" id="KW-1185">Reference proteome</keyword>
<feature type="transmembrane region" description="Helical" evidence="9">
    <location>
        <begin position="99"/>
        <end position="122"/>
    </location>
</feature>
<feature type="transmembrane region" description="Helical" evidence="9">
    <location>
        <begin position="76"/>
        <end position="93"/>
    </location>
</feature>
<dbReference type="Pfam" id="PF00528">
    <property type="entry name" value="BPD_transp_1"/>
    <property type="match status" value="1"/>
</dbReference>
<keyword evidence="5 9" id="KW-1133">Transmembrane helix</keyword>
<dbReference type="PANTHER" id="PTHR47737">
    <property type="entry name" value="GLYCINE BETAINE/PROLINE BETAINE TRANSPORT SYSTEM PERMEASE PROTEIN PROW"/>
    <property type="match status" value="1"/>
</dbReference>
<comment type="caution">
    <text evidence="11">The sequence shown here is derived from an EMBL/GenBank/DDBJ whole genome shotgun (WGS) entry which is preliminary data.</text>
</comment>
<dbReference type="Proteomes" id="UP000182448">
    <property type="component" value="Unassembled WGS sequence"/>
</dbReference>
<keyword evidence="6 9" id="KW-0472">Membrane</keyword>
<reference evidence="11 14" key="2">
    <citation type="submission" date="2020-04" db="EMBL/GenBank/DDBJ databases">
        <title>MicrobeNet Type strains.</title>
        <authorList>
            <person name="Nicholson A.C."/>
        </authorList>
    </citation>
    <scope>NUCLEOTIDE SEQUENCE [LARGE SCALE GENOMIC DNA]</scope>
    <source>
        <strain evidence="11 14">CCUG 33494</strain>
    </source>
</reference>
<dbReference type="GO" id="GO:0043190">
    <property type="term" value="C:ATP-binding cassette (ABC) transporter complex"/>
    <property type="evidence" value="ECO:0007669"/>
    <property type="project" value="InterPro"/>
</dbReference>
<dbReference type="GO" id="GO:0015226">
    <property type="term" value="F:carnitine transmembrane transporter activity"/>
    <property type="evidence" value="ECO:0007669"/>
    <property type="project" value="TreeGrafter"/>
</dbReference>
<dbReference type="PANTHER" id="PTHR47737:SF1">
    <property type="entry name" value="GLYCINE BETAINE_PROLINE BETAINE TRANSPORT SYSTEM PERMEASE PROTEIN PROW"/>
    <property type="match status" value="1"/>
</dbReference>
<feature type="domain" description="ABC transmembrane type-1" evidence="10">
    <location>
        <begin position="96"/>
        <end position="275"/>
    </location>
</feature>
<evidence type="ECO:0000256" key="6">
    <source>
        <dbReference type="ARBA" id="ARBA00023136"/>
    </source>
</evidence>
<dbReference type="PROSITE" id="PS50928">
    <property type="entry name" value="ABC_TM1"/>
    <property type="match status" value="1"/>
</dbReference>
<dbReference type="Gene3D" id="3.40.190.100">
    <property type="entry name" value="Glycine betaine-binding periplasmic protein, domain 2"/>
    <property type="match status" value="1"/>
</dbReference>
<dbReference type="GO" id="GO:0015871">
    <property type="term" value="P:choline transport"/>
    <property type="evidence" value="ECO:0007669"/>
    <property type="project" value="TreeGrafter"/>
</dbReference>
<evidence type="ECO:0000313" key="11">
    <source>
        <dbReference type="EMBL" id="NKY67210.1"/>
    </source>
</evidence>
<keyword evidence="4 9" id="KW-0812">Transmembrane</keyword>
<evidence type="ECO:0000259" key="10">
    <source>
        <dbReference type="PROSITE" id="PS50928"/>
    </source>
</evidence>
<evidence type="ECO:0000256" key="9">
    <source>
        <dbReference type="RuleBase" id="RU363032"/>
    </source>
</evidence>
<dbReference type="SUPFAM" id="SSF161098">
    <property type="entry name" value="MetI-like"/>
    <property type="match status" value="1"/>
</dbReference>
<evidence type="ECO:0000256" key="7">
    <source>
        <dbReference type="ARBA" id="ARBA00035642"/>
    </source>
</evidence>
<dbReference type="AlphaFoldDB" id="A0A4Y4G7Z7"/>
<feature type="transmembrane region" description="Helical" evidence="9">
    <location>
        <begin position="49"/>
        <end position="69"/>
    </location>
</feature>
<organism evidence="11 14">
    <name type="scientific">Weissella hellenica</name>
    <dbReference type="NCBI Taxonomy" id="46256"/>
    <lineage>
        <taxon>Bacteria</taxon>
        <taxon>Bacillati</taxon>
        <taxon>Bacillota</taxon>
        <taxon>Bacilli</taxon>
        <taxon>Lactobacillales</taxon>
        <taxon>Lactobacillaceae</taxon>
        <taxon>Weissella</taxon>
    </lineage>
</organism>
<feature type="transmembrane region" description="Helical" evidence="9">
    <location>
        <begin position="223"/>
        <end position="246"/>
    </location>
</feature>
<dbReference type="Gene3D" id="3.40.190.10">
    <property type="entry name" value="Periplasmic binding protein-like II"/>
    <property type="match status" value="1"/>
</dbReference>
<dbReference type="GO" id="GO:0005275">
    <property type="term" value="F:amine transmembrane transporter activity"/>
    <property type="evidence" value="ECO:0007669"/>
    <property type="project" value="TreeGrafter"/>
</dbReference>
<evidence type="ECO:0000313" key="14">
    <source>
        <dbReference type="Proteomes" id="UP000585749"/>
    </source>
</evidence>
<comment type="similarity">
    <text evidence="9">Belongs to the binding-protein-dependent transport system permease family.</text>
</comment>
<dbReference type="GO" id="GO:0031460">
    <property type="term" value="P:glycine betaine transport"/>
    <property type="evidence" value="ECO:0007669"/>
    <property type="project" value="TreeGrafter"/>
</dbReference>
<dbReference type="Gene3D" id="1.10.3720.10">
    <property type="entry name" value="MetI-like"/>
    <property type="match status" value="1"/>
</dbReference>
<name>A0A4Y4G7Z7_WEIHE</name>
<sequence length="576" mass="62966">MFVLANLFTKIPLDSWVDSGVNWLTNHLSGFFDGVQKGGNTVMNTMTDILTAVPIWLFIIGMTLIVGVLSHKKWGFPLFTLVGLLIIANQGLWSDLMNTFTLVIMASLLSVIIGVPLGIWMSKNEMVNKIVQPILDFMQTMPAFVYLIPAVAFFGIGVVPGVFASVIFALPPTVRMSCLGIKQVPTDLVEAAESFGSTGWQKLFKLELPLAKGTIFSGINQTLMLALSMVVVASMIGAPGLGRGILSAVQGADVGKGFVNGISLVVLAIIMDRLTQKINQTSKQSSTTPKRHWKLWTILVTLMVMVGTGIVTTITSASSQKETIKIAYVQWDSEVASSNVLAQALRQHGYDVEMTSLDNAIVWQSVANGEADVSVSSWLPTTHAAQYKKYKDQLDMLGTNLKGATNGLTVPKYMTDVNSIEDLQNQAGKKITGIEPGAGISSLAKDTIKAYGLDKKGWKLSESSTGAMTVALGKAIKAKQEIIVTGWQPHWIFQKYDLKYLEDPKKAMGSEESIKTIARQGLKEDKPDAYKALDKFHWTKEDMSSVMLDMDDGMSPKKAANKWIKNHQSQVDSWFK</sequence>
<proteinExistence type="inferred from homology"/>
<comment type="similarity">
    <text evidence="8">In the N-terminal section; belongs to the binding-protein-dependent transport system permease family.</text>
</comment>
<dbReference type="CDD" id="cd13639">
    <property type="entry name" value="PBP2_OpuAC_like"/>
    <property type="match status" value="1"/>
</dbReference>
<evidence type="ECO:0000256" key="2">
    <source>
        <dbReference type="ARBA" id="ARBA00022448"/>
    </source>
</evidence>
<evidence type="ECO:0000313" key="13">
    <source>
        <dbReference type="Proteomes" id="UP000182448"/>
    </source>
</evidence>
<dbReference type="InterPro" id="IPR000515">
    <property type="entry name" value="MetI-like"/>
</dbReference>
<dbReference type="OrthoDB" id="9787902at2"/>
<gene>
    <name evidence="12" type="ORF">GA0061075_11063</name>
    <name evidence="11" type="ORF">HF960_05970</name>
</gene>
<dbReference type="RefSeq" id="WP_074427632.1">
    <property type="nucleotide sequence ID" value="NZ_BJEG01000008.1"/>
</dbReference>
<accession>A0A4Y4G7Z7</accession>
<protein>
    <submittedName>
        <fullName evidence="11">ABC transporter permease subunit</fullName>
    </submittedName>
    <submittedName>
        <fullName evidence="12">Glycine betaine/proline transport system substrate-binding protein</fullName>
    </submittedName>
</protein>